<dbReference type="InterPro" id="IPR001971">
    <property type="entry name" value="Ribosomal_uS11"/>
</dbReference>
<reference evidence="4" key="1">
    <citation type="journal article" date="2020" name="bioRxiv">
        <title>Comparative genomics of Chlamydomonas.</title>
        <authorList>
            <person name="Craig R.J."/>
            <person name="Hasan A.R."/>
            <person name="Ness R.W."/>
            <person name="Keightley P.D."/>
        </authorList>
    </citation>
    <scope>NUCLEOTIDE SEQUENCE</scope>
    <source>
        <strain evidence="4">CCAP 11/70</strain>
    </source>
</reference>
<dbReference type="EMBL" id="JAEHOE010000014">
    <property type="protein sequence ID" value="KAG2497435.1"/>
    <property type="molecule type" value="Genomic_DNA"/>
</dbReference>
<evidence type="ECO:0000256" key="1">
    <source>
        <dbReference type="ARBA" id="ARBA00006194"/>
    </source>
</evidence>
<organism evidence="4 5">
    <name type="scientific">Edaphochlamys debaryana</name>
    <dbReference type="NCBI Taxonomy" id="47281"/>
    <lineage>
        <taxon>Eukaryota</taxon>
        <taxon>Viridiplantae</taxon>
        <taxon>Chlorophyta</taxon>
        <taxon>core chlorophytes</taxon>
        <taxon>Chlorophyceae</taxon>
        <taxon>CS clade</taxon>
        <taxon>Chlamydomonadales</taxon>
        <taxon>Chlamydomonadales incertae sedis</taxon>
        <taxon>Edaphochlamys</taxon>
    </lineage>
</organism>
<accession>A0A835YER0</accession>
<proteinExistence type="inferred from homology"/>
<keyword evidence="5" id="KW-1185">Reference proteome</keyword>
<dbReference type="Gene3D" id="3.30.420.80">
    <property type="entry name" value="Ribosomal protein S11"/>
    <property type="match status" value="1"/>
</dbReference>
<evidence type="ECO:0000313" key="4">
    <source>
        <dbReference type="EMBL" id="KAG2497435.1"/>
    </source>
</evidence>
<evidence type="ECO:0000256" key="2">
    <source>
        <dbReference type="ARBA" id="ARBA00022980"/>
    </source>
</evidence>
<protein>
    <recommendedName>
        <fullName evidence="6">30S ribosomal protein S11</fullName>
    </recommendedName>
</protein>
<dbReference type="GO" id="GO:0003735">
    <property type="term" value="F:structural constituent of ribosome"/>
    <property type="evidence" value="ECO:0007669"/>
    <property type="project" value="InterPro"/>
</dbReference>
<dbReference type="PANTHER" id="PTHR11759">
    <property type="entry name" value="40S RIBOSOMAL PROTEIN S14/30S RIBOSOMAL PROTEIN S11"/>
    <property type="match status" value="1"/>
</dbReference>
<dbReference type="PIRSF" id="PIRSF002131">
    <property type="entry name" value="Ribosomal_S11"/>
    <property type="match status" value="1"/>
</dbReference>
<comment type="similarity">
    <text evidence="1">Belongs to the universal ribosomal protein uS11 family.</text>
</comment>
<sequence>MRRVVTEGRRAPGTALQEGIVHIQNTFNNIFITLTDKTGGIKAYTSAGIVGFRGSRKSQPLAAERAAEELAKRALNLGYGKVEVRLKGPGSNKQYAVASLAASGLTVTALADVTPTPYNGCRPPKRRRV</sequence>
<dbReference type="HAMAP" id="MF_01310">
    <property type="entry name" value="Ribosomal_uS11"/>
    <property type="match status" value="1"/>
</dbReference>
<dbReference type="Proteomes" id="UP000612055">
    <property type="component" value="Unassembled WGS sequence"/>
</dbReference>
<evidence type="ECO:0008006" key="6">
    <source>
        <dbReference type="Google" id="ProtNLM"/>
    </source>
</evidence>
<dbReference type="OrthoDB" id="535480at2759"/>
<dbReference type="InterPro" id="IPR036967">
    <property type="entry name" value="Ribosomal_uS11_sf"/>
</dbReference>
<dbReference type="GO" id="GO:1990904">
    <property type="term" value="C:ribonucleoprotein complex"/>
    <property type="evidence" value="ECO:0007669"/>
    <property type="project" value="UniProtKB-KW"/>
</dbReference>
<evidence type="ECO:0000256" key="3">
    <source>
        <dbReference type="ARBA" id="ARBA00023274"/>
    </source>
</evidence>
<dbReference type="NCBIfam" id="NF003698">
    <property type="entry name" value="PRK05309.1"/>
    <property type="match status" value="1"/>
</dbReference>
<dbReference type="GO" id="GO:0005840">
    <property type="term" value="C:ribosome"/>
    <property type="evidence" value="ECO:0007669"/>
    <property type="project" value="UniProtKB-KW"/>
</dbReference>
<keyword evidence="2" id="KW-0689">Ribosomal protein</keyword>
<evidence type="ECO:0000313" key="5">
    <source>
        <dbReference type="Proteomes" id="UP000612055"/>
    </source>
</evidence>
<dbReference type="GO" id="GO:0006412">
    <property type="term" value="P:translation"/>
    <property type="evidence" value="ECO:0007669"/>
    <property type="project" value="InterPro"/>
</dbReference>
<keyword evidence="3" id="KW-0687">Ribonucleoprotein</keyword>
<dbReference type="AlphaFoldDB" id="A0A835YER0"/>
<dbReference type="Pfam" id="PF00411">
    <property type="entry name" value="Ribosomal_S11"/>
    <property type="match status" value="1"/>
</dbReference>
<gene>
    <name evidence="4" type="ORF">HYH03_004590</name>
</gene>
<comment type="caution">
    <text evidence="4">The sequence shown here is derived from an EMBL/GenBank/DDBJ whole genome shotgun (WGS) entry which is preliminary data.</text>
</comment>
<dbReference type="SUPFAM" id="SSF53137">
    <property type="entry name" value="Translational machinery components"/>
    <property type="match status" value="1"/>
</dbReference>
<name>A0A835YER0_9CHLO</name>